<feature type="region of interest" description="Disordered" evidence="1">
    <location>
        <begin position="1"/>
        <end position="68"/>
    </location>
</feature>
<dbReference type="Proteomes" id="UP001253637">
    <property type="component" value="Segment"/>
</dbReference>
<reference evidence="2" key="1">
    <citation type="submission" date="2021-04" db="EMBL/GenBank/DDBJ databases">
        <title>Draft Genome Sequence of Pandoravirus japonicus, Isolated from the Sabaishi River of Niigata, Japan.</title>
        <authorList>
            <person name="Hosokawa N."/>
            <person name="Takahashi H."/>
            <person name="Aoki K."/>
            <person name="Takemura M."/>
        </authorList>
    </citation>
    <scope>NUCLEOTIDE SEQUENCE</scope>
</reference>
<evidence type="ECO:0000313" key="3">
    <source>
        <dbReference type="Proteomes" id="UP001253637"/>
    </source>
</evidence>
<dbReference type="EMBL" id="LC625835">
    <property type="protein sequence ID" value="BCU03198.1"/>
    <property type="molecule type" value="Genomic_DNA"/>
</dbReference>
<evidence type="ECO:0000313" key="2">
    <source>
        <dbReference type="EMBL" id="BCU03198.1"/>
    </source>
</evidence>
<feature type="compositionally biased region" description="Basic and acidic residues" evidence="1">
    <location>
        <begin position="7"/>
        <end position="22"/>
    </location>
</feature>
<name>A0A811BN00_9VIRU</name>
<accession>A0A811BN00</accession>
<protein>
    <submittedName>
        <fullName evidence="2">Uncharacterized protein</fullName>
    </submittedName>
</protein>
<evidence type="ECO:0000256" key="1">
    <source>
        <dbReference type="SAM" id="MobiDB-lite"/>
    </source>
</evidence>
<proteinExistence type="predicted"/>
<sequence>MPGTAAPRERDRCERRVREKTTDAAPPSRQAFGLPVGVFFSPTQGAAPRRTSTTKNKEKENANNNLFH</sequence>
<organism evidence="2 3">
    <name type="scientific">Pandoravirus japonicus</name>
    <dbReference type="NCBI Taxonomy" id="2823154"/>
    <lineage>
        <taxon>Viruses</taxon>
        <taxon>Pandoravirus</taxon>
    </lineage>
</organism>